<organism evidence="1 2">
    <name type="scientific">Plakobranchus ocellatus</name>
    <dbReference type="NCBI Taxonomy" id="259542"/>
    <lineage>
        <taxon>Eukaryota</taxon>
        <taxon>Metazoa</taxon>
        <taxon>Spiralia</taxon>
        <taxon>Lophotrochozoa</taxon>
        <taxon>Mollusca</taxon>
        <taxon>Gastropoda</taxon>
        <taxon>Heterobranchia</taxon>
        <taxon>Euthyneura</taxon>
        <taxon>Panpulmonata</taxon>
        <taxon>Sacoglossa</taxon>
        <taxon>Placobranchoidea</taxon>
        <taxon>Plakobranchidae</taxon>
        <taxon>Plakobranchus</taxon>
    </lineage>
</organism>
<accession>A0AAV4DD54</accession>
<evidence type="ECO:0000313" key="1">
    <source>
        <dbReference type="EMBL" id="GFO42168.1"/>
    </source>
</evidence>
<evidence type="ECO:0000313" key="2">
    <source>
        <dbReference type="Proteomes" id="UP000735302"/>
    </source>
</evidence>
<protein>
    <submittedName>
        <fullName evidence="1">Uncharacterized protein</fullName>
    </submittedName>
</protein>
<name>A0AAV4DD54_9GAST</name>
<gene>
    <name evidence="1" type="ORF">PoB_006867300</name>
</gene>
<dbReference type="AlphaFoldDB" id="A0AAV4DD54"/>
<comment type="caution">
    <text evidence="1">The sequence shown here is derived from an EMBL/GenBank/DDBJ whole genome shotgun (WGS) entry which is preliminary data.</text>
</comment>
<proteinExistence type="predicted"/>
<dbReference type="Proteomes" id="UP000735302">
    <property type="component" value="Unassembled WGS sequence"/>
</dbReference>
<keyword evidence="2" id="KW-1185">Reference proteome</keyword>
<dbReference type="EMBL" id="BLXT01007756">
    <property type="protein sequence ID" value="GFO42168.1"/>
    <property type="molecule type" value="Genomic_DNA"/>
</dbReference>
<reference evidence="1 2" key="1">
    <citation type="journal article" date="2021" name="Elife">
        <title>Chloroplast acquisition without the gene transfer in kleptoplastic sea slugs, Plakobranchus ocellatus.</title>
        <authorList>
            <person name="Maeda T."/>
            <person name="Takahashi S."/>
            <person name="Yoshida T."/>
            <person name="Shimamura S."/>
            <person name="Takaki Y."/>
            <person name="Nagai Y."/>
            <person name="Toyoda A."/>
            <person name="Suzuki Y."/>
            <person name="Arimoto A."/>
            <person name="Ishii H."/>
            <person name="Satoh N."/>
            <person name="Nishiyama T."/>
            <person name="Hasebe M."/>
            <person name="Maruyama T."/>
            <person name="Minagawa J."/>
            <person name="Obokata J."/>
            <person name="Shigenobu S."/>
        </authorList>
    </citation>
    <scope>NUCLEOTIDE SEQUENCE [LARGE SCALE GENOMIC DNA]</scope>
</reference>
<sequence length="120" mass="13050">MRSRRRGQPGTTHMPAQAQLLSLGNWGLPFVGEVLLTSHVTRCAKGASRWLFIMSGSTVAESCWLLGRSGNGISHNSNCTPLLLPSLLYSSSGHDKETWALIAVNKLAISNEKLTIMSDR</sequence>